<evidence type="ECO:0000313" key="2">
    <source>
        <dbReference type="EMBL" id="WBO86806.1"/>
    </source>
</evidence>
<protein>
    <recommendedName>
        <fullName evidence="4">HTH cro/C1-type domain-containing protein</fullName>
    </recommendedName>
</protein>
<organism evidence="2 3">
    <name type="scientific">Hymenobacter yonginensis</name>
    <dbReference type="NCBI Taxonomy" id="748197"/>
    <lineage>
        <taxon>Bacteria</taxon>
        <taxon>Pseudomonadati</taxon>
        <taxon>Bacteroidota</taxon>
        <taxon>Cytophagia</taxon>
        <taxon>Cytophagales</taxon>
        <taxon>Hymenobacteraceae</taxon>
        <taxon>Hymenobacter</taxon>
    </lineage>
</organism>
<evidence type="ECO:0000313" key="3">
    <source>
        <dbReference type="Proteomes" id="UP001211872"/>
    </source>
</evidence>
<dbReference type="RefSeq" id="WP_270129491.1">
    <property type="nucleotide sequence ID" value="NZ_CP115397.1"/>
</dbReference>
<feature type="compositionally biased region" description="Low complexity" evidence="1">
    <location>
        <begin position="90"/>
        <end position="103"/>
    </location>
</feature>
<gene>
    <name evidence="2" type="ORF">O9Z63_20190</name>
</gene>
<evidence type="ECO:0008006" key="4">
    <source>
        <dbReference type="Google" id="ProtNLM"/>
    </source>
</evidence>
<name>A0ABY7PV77_9BACT</name>
<evidence type="ECO:0000256" key="1">
    <source>
        <dbReference type="SAM" id="MobiDB-lite"/>
    </source>
</evidence>
<reference evidence="2 3" key="1">
    <citation type="journal article" date="2011" name="Int. J. Syst. Evol. Microbiol.">
        <title>Hymenobacter yonginensis sp. nov., isolated from a mesotrophic artificial lake.</title>
        <authorList>
            <person name="Joung Y."/>
            <person name="Cho S.H."/>
            <person name="Kim H."/>
            <person name="Kim S.B."/>
            <person name="Joh K."/>
        </authorList>
    </citation>
    <scope>NUCLEOTIDE SEQUENCE [LARGE SCALE GENOMIC DNA]</scope>
    <source>
        <strain evidence="2 3">KCTC 22745</strain>
    </source>
</reference>
<keyword evidence="2" id="KW-0614">Plasmid</keyword>
<keyword evidence="3" id="KW-1185">Reference proteome</keyword>
<dbReference type="EMBL" id="CP115397">
    <property type="protein sequence ID" value="WBO86806.1"/>
    <property type="molecule type" value="Genomic_DNA"/>
</dbReference>
<proteinExistence type="predicted"/>
<geneLocation type="plasmid" evidence="2 3">
    <name>unnamed2</name>
</geneLocation>
<dbReference type="Proteomes" id="UP001211872">
    <property type="component" value="Plasmid unnamed2"/>
</dbReference>
<sequence>MSAETGLPTADTPTRIPFRQASAPLIARAMSFTLQWLTQYFPDPSWPTWEEAFLRQQPDLLVKGEQVFLHWHDLHRLARHLEALPGPDGARPAQPATDAAADVPADEAKATAGPTPRPRAAGKRTLSSIIHYHPRPDGKAGFTVRELCRTMRIGAESLTDAQQNPGRLSLSAIEALAGKMQESPVQLVVDLLAEMEARRKPRRKARVRVTAR</sequence>
<feature type="region of interest" description="Disordered" evidence="1">
    <location>
        <begin position="85"/>
        <end position="123"/>
    </location>
</feature>
<accession>A0ABY7PV77</accession>